<organism evidence="1 2">
    <name type="scientific">Oceaniferula marina</name>
    <dbReference type="NCBI Taxonomy" id="2748318"/>
    <lineage>
        <taxon>Bacteria</taxon>
        <taxon>Pseudomonadati</taxon>
        <taxon>Verrucomicrobiota</taxon>
        <taxon>Verrucomicrobiia</taxon>
        <taxon>Verrucomicrobiales</taxon>
        <taxon>Verrucomicrobiaceae</taxon>
        <taxon>Oceaniferula</taxon>
    </lineage>
</organism>
<dbReference type="RefSeq" id="WP_178931005.1">
    <property type="nucleotide sequence ID" value="NZ_JACBAZ010000001.1"/>
</dbReference>
<reference evidence="1 2" key="1">
    <citation type="submission" date="2020-07" db="EMBL/GenBank/DDBJ databases">
        <title>Roseicoccus Jingziensis gen. nov., sp. nov., isolated from coastal seawater.</title>
        <authorList>
            <person name="Feng X."/>
        </authorList>
    </citation>
    <scope>NUCLEOTIDE SEQUENCE [LARGE SCALE GENOMIC DNA]</scope>
    <source>
        <strain evidence="1 2">N1E253</strain>
    </source>
</reference>
<keyword evidence="2" id="KW-1185">Reference proteome</keyword>
<protein>
    <submittedName>
        <fullName evidence="1">Uncharacterized protein</fullName>
    </submittedName>
</protein>
<evidence type="ECO:0000313" key="2">
    <source>
        <dbReference type="Proteomes" id="UP000557872"/>
    </source>
</evidence>
<accession>A0A851GIM2</accession>
<name>A0A851GIM2_9BACT</name>
<dbReference type="AlphaFoldDB" id="A0A851GIM2"/>
<dbReference type="EMBL" id="JACBAZ010000001">
    <property type="protein sequence ID" value="NWK54480.1"/>
    <property type="molecule type" value="Genomic_DNA"/>
</dbReference>
<sequence length="68" mass="7911">MDLDELEQLKATLRALPAATQDSLAGLLLMERLKRNTLVMPDIHRRIENADPDQWSKWEDTKKKISHD</sequence>
<comment type="caution">
    <text evidence="1">The sequence shown here is derived from an EMBL/GenBank/DDBJ whole genome shotgun (WGS) entry which is preliminary data.</text>
</comment>
<evidence type="ECO:0000313" key="1">
    <source>
        <dbReference type="EMBL" id="NWK54480.1"/>
    </source>
</evidence>
<gene>
    <name evidence="1" type="ORF">HW115_02580</name>
</gene>
<dbReference type="Proteomes" id="UP000557872">
    <property type="component" value="Unassembled WGS sequence"/>
</dbReference>
<proteinExistence type="predicted"/>